<dbReference type="AlphaFoldDB" id="A0AAN9S8G8"/>
<reference evidence="1 2" key="1">
    <citation type="submission" date="2024-01" db="EMBL/GenBank/DDBJ databases">
        <title>The genomes of 5 underutilized Papilionoideae crops provide insights into root nodulation and disease resistanc.</title>
        <authorList>
            <person name="Jiang F."/>
        </authorList>
    </citation>
    <scope>NUCLEOTIDE SEQUENCE [LARGE SCALE GENOMIC DNA]</scope>
    <source>
        <strain evidence="1">DUOXIRENSHENG_FW03</strain>
        <tissue evidence="1">Leaves</tissue>
    </source>
</reference>
<keyword evidence="2" id="KW-1185">Reference proteome</keyword>
<evidence type="ECO:0000313" key="1">
    <source>
        <dbReference type="EMBL" id="KAK7390521.1"/>
    </source>
</evidence>
<sequence length="146" mass="17013">MSVKDKVLIEMHLTNLEHIPQSEVEARYYLEFEDYGTKSVRASNKNHVINLQLMLIAAYSQEMARTVVGEHKNCRQKEQQSGGSNVLQQEGTTPLNNLFDPPCTTAIEHSLVGRRNHHRIKIVLNLYNWRKHRRTIRRSSKGSYRE</sequence>
<dbReference type="Proteomes" id="UP001386955">
    <property type="component" value="Unassembled WGS sequence"/>
</dbReference>
<organism evidence="1 2">
    <name type="scientific">Psophocarpus tetragonolobus</name>
    <name type="common">Winged bean</name>
    <name type="synonym">Dolichos tetragonolobus</name>
    <dbReference type="NCBI Taxonomy" id="3891"/>
    <lineage>
        <taxon>Eukaryota</taxon>
        <taxon>Viridiplantae</taxon>
        <taxon>Streptophyta</taxon>
        <taxon>Embryophyta</taxon>
        <taxon>Tracheophyta</taxon>
        <taxon>Spermatophyta</taxon>
        <taxon>Magnoliopsida</taxon>
        <taxon>eudicotyledons</taxon>
        <taxon>Gunneridae</taxon>
        <taxon>Pentapetalae</taxon>
        <taxon>rosids</taxon>
        <taxon>fabids</taxon>
        <taxon>Fabales</taxon>
        <taxon>Fabaceae</taxon>
        <taxon>Papilionoideae</taxon>
        <taxon>50 kb inversion clade</taxon>
        <taxon>NPAAA clade</taxon>
        <taxon>indigoferoid/millettioid clade</taxon>
        <taxon>Phaseoleae</taxon>
        <taxon>Psophocarpus</taxon>
    </lineage>
</organism>
<comment type="caution">
    <text evidence="1">The sequence shown here is derived from an EMBL/GenBank/DDBJ whole genome shotgun (WGS) entry which is preliminary data.</text>
</comment>
<gene>
    <name evidence="1" type="ORF">VNO78_25829</name>
</gene>
<dbReference type="EMBL" id="JAYMYS010000006">
    <property type="protein sequence ID" value="KAK7390521.1"/>
    <property type="molecule type" value="Genomic_DNA"/>
</dbReference>
<protein>
    <submittedName>
        <fullName evidence="1">Uncharacterized protein</fullName>
    </submittedName>
</protein>
<name>A0AAN9S8G8_PSOTE</name>
<evidence type="ECO:0000313" key="2">
    <source>
        <dbReference type="Proteomes" id="UP001386955"/>
    </source>
</evidence>
<accession>A0AAN9S8G8</accession>
<proteinExistence type="predicted"/>